<sequence>MHCWGANSHGQLGLGFSSEMCESPQRVESLPFDPSRIGAISAGGGHTLVVLEPTGEVYCTGWNNRGQLGLGHLDDVCHFTLMGRFGFEAIACGWDVSGGVSHEGELFMWGSNVWHQVADKGVKCVTVPTKVDLPHGAKAKKVCFGLRHTCVLTEQGKVLIFGKAKWLKEGGEKIRLKVLHGGLDFFELEFPEPVIDVASGENHLVVLLDRQRIACVGDNKFGQSPETIIDCCIQGQQHAAVKQLESGWSHSGFLMTDGRVYLWGRNNYGQLGVAATDQDGNNGRTMMLDIESEVIKFCLGSQHGIALTVEETVYTWGWNEHGNCGTGGVENVRSPTRIEGMPNVKDIAAGAGFCWALKKL</sequence>
<proteinExistence type="predicted"/>
<name>A0ABM1Z7N5_AEDAL</name>
<dbReference type="Pfam" id="PF25390">
    <property type="entry name" value="WD40_RLD"/>
    <property type="match status" value="1"/>
</dbReference>
<reference evidence="4" key="2">
    <citation type="submission" date="2025-05" db="UniProtKB">
        <authorList>
            <consortium name="EnsemblMetazoa"/>
        </authorList>
    </citation>
    <scope>IDENTIFICATION</scope>
    <source>
        <strain evidence="4">Foshan</strain>
    </source>
</reference>
<dbReference type="InterPro" id="IPR051210">
    <property type="entry name" value="Ub_ligase/GEF_domain"/>
</dbReference>
<protein>
    <recommendedName>
        <fullName evidence="3">RCC1-like domain-containing protein</fullName>
    </recommendedName>
</protein>
<keyword evidence="5" id="KW-1185">Reference proteome</keyword>
<dbReference type="InterPro" id="IPR000408">
    <property type="entry name" value="Reg_chr_condens"/>
</dbReference>
<dbReference type="GeneID" id="109419871"/>
<dbReference type="SUPFAM" id="SSF50985">
    <property type="entry name" value="RCC1/BLIP-II"/>
    <property type="match status" value="1"/>
</dbReference>
<dbReference type="InterPro" id="IPR058923">
    <property type="entry name" value="RCC1-like_dom"/>
</dbReference>
<dbReference type="PROSITE" id="PS50012">
    <property type="entry name" value="RCC1_3"/>
    <property type="match status" value="4"/>
</dbReference>
<feature type="repeat" description="RCC1" evidence="2">
    <location>
        <begin position="311"/>
        <end position="360"/>
    </location>
</feature>
<accession>A0ABM1Z7N5</accession>
<dbReference type="EnsemblMetazoa" id="AALFPA23_015847.R23087">
    <property type="protein sequence ID" value="AALFPA23_015847.P23087"/>
    <property type="gene ID" value="AALFPA23_015847"/>
</dbReference>
<organism evidence="4 5">
    <name type="scientific">Aedes albopictus</name>
    <name type="common">Asian tiger mosquito</name>
    <name type="synonym">Stegomyia albopicta</name>
    <dbReference type="NCBI Taxonomy" id="7160"/>
    <lineage>
        <taxon>Eukaryota</taxon>
        <taxon>Metazoa</taxon>
        <taxon>Ecdysozoa</taxon>
        <taxon>Arthropoda</taxon>
        <taxon>Hexapoda</taxon>
        <taxon>Insecta</taxon>
        <taxon>Pterygota</taxon>
        <taxon>Neoptera</taxon>
        <taxon>Endopterygota</taxon>
        <taxon>Diptera</taxon>
        <taxon>Nematocera</taxon>
        <taxon>Culicoidea</taxon>
        <taxon>Culicidae</taxon>
        <taxon>Culicinae</taxon>
        <taxon>Aedini</taxon>
        <taxon>Aedes</taxon>
        <taxon>Stegomyia</taxon>
    </lineage>
</organism>
<dbReference type="RefSeq" id="XP_062706249.1">
    <property type="nucleotide sequence ID" value="XM_062850265.1"/>
</dbReference>
<dbReference type="Proteomes" id="UP000069940">
    <property type="component" value="Unassembled WGS sequence"/>
</dbReference>
<reference evidence="5" key="1">
    <citation type="journal article" date="2015" name="Proc. Natl. Acad. Sci. U.S.A.">
        <title>Genome sequence of the Asian Tiger mosquito, Aedes albopictus, reveals insights into its biology, genetics, and evolution.</title>
        <authorList>
            <person name="Chen X.G."/>
            <person name="Jiang X."/>
            <person name="Gu J."/>
            <person name="Xu M."/>
            <person name="Wu Y."/>
            <person name="Deng Y."/>
            <person name="Zhang C."/>
            <person name="Bonizzoni M."/>
            <person name="Dermauw W."/>
            <person name="Vontas J."/>
            <person name="Armbruster P."/>
            <person name="Huang X."/>
            <person name="Yang Y."/>
            <person name="Zhang H."/>
            <person name="He W."/>
            <person name="Peng H."/>
            <person name="Liu Y."/>
            <person name="Wu K."/>
            <person name="Chen J."/>
            <person name="Lirakis M."/>
            <person name="Topalis P."/>
            <person name="Van Leeuwen T."/>
            <person name="Hall A.B."/>
            <person name="Jiang X."/>
            <person name="Thorpe C."/>
            <person name="Mueller R.L."/>
            <person name="Sun C."/>
            <person name="Waterhouse R.M."/>
            <person name="Yan G."/>
            <person name="Tu Z.J."/>
            <person name="Fang X."/>
            <person name="James A.A."/>
        </authorList>
    </citation>
    <scope>NUCLEOTIDE SEQUENCE [LARGE SCALE GENOMIC DNA]</scope>
    <source>
        <strain evidence="5">Foshan</strain>
    </source>
</reference>
<feature type="domain" description="RCC1-like" evidence="3">
    <location>
        <begin position="2"/>
        <end position="355"/>
    </location>
</feature>
<feature type="repeat" description="RCC1" evidence="2">
    <location>
        <begin position="104"/>
        <end position="155"/>
    </location>
</feature>
<dbReference type="PANTHER" id="PTHR22870:SF466">
    <property type="entry name" value="ANKYRIN REPEAT-CONTAINING PROTEIN"/>
    <property type="match status" value="1"/>
</dbReference>
<evidence type="ECO:0000313" key="4">
    <source>
        <dbReference type="EnsemblMetazoa" id="AALFPA23_015847.P23087"/>
    </source>
</evidence>
<dbReference type="Gene3D" id="2.130.10.30">
    <property type="entry name" value="Regulator of chromosome condensation 1/beta-lactamase-inhibitor protein II"/>
    <property type="match status" value="2"/>
</dbReference>
<dbReference type="PRINTS" id="PR00633">
    <property type="entry name" value="RCCNDNSATION"/>
</dbReference>
<evidence type="ECO:0000256" key="2">
    <source>
        <dbReference type="PROSITE-ProRule" id="PRU00235"/>
    </source>
</evidence>
<feature type="repeat" description="RCC1" evidence="2">
    <location>
        <begin position="1"/>
        <end position="53"/>
    </location>
</feature>
<dbReference type="PANTHER" id="PTHR22870">
    <property type="entry name" value="REGULATOR OF CHROMOSOME CONDENSATION"/>
    <property type="match status" value="1"/>
</dbReference>
<evidence type="ECO:0000259" key="3">
    <source>
        <dbReference type="Pfam" id="PF25390"/>
    </source>
</evidence>
<keyword evidence="1" id="KW-0677">Repeat</keyword>
<evidence type="ECO:0000313" key="5">
    <source>
        <dbReference type="Proteomes" id="UP000069940"/>
    </source>
</evidence>
<feature type="repeat" description="RCC1" evidence="2">
    <location>
        <begin position="258"/>
        <end position="310"/>
    </location>
</feature>
<evidence type="ECO:0000256" key="1">
    <source>
        <dbReference type="ARBA" id="ARBA00022737"/>
    </source>
</evidence>
<dbReference type="InterPro" id="IPR009091">
    <property type="entry name" value="RCC1/BLIP-II"/>
</dbReference>